<proteinExistence type="predicted"/>
<dbReference type="PANTHER" id="PTHR35477:SF1">
    <property type="entry name" value="OS06G0728500 PROTEIN"/>
    <property type="match status" value="1"/>
</dbReference>
<accession>A0A7I8K2J8</accession>
<gene>
    <name evidence="2" type="ORF">SI8410_02002580</name>
</gene>
<feature type="region of interest" description="Disordered" evidence="1">
    <location>
        <begin position="180"/>
        <end position="208"/>
    </location>
</feature>
<evidence type="ECO:0000313" key="2">
    <source>
        <dbReference type="EMBL" id="CAA7391240.1"/>
    </source>
</evidence>
<keyword evidence="3" id="KW-1185">Reference proteome</keyword>
<name>A0A7I8K2J8_SPIIN</name>
<evidence type="ECO:0000313" key="3">
    <source>
        <dbReference type="Proteomes" id="UP000663760"/>
    </source>
</evidence>
<dbReference type="OrthoDB" id="1910495at2759"/>
<evidence type="ECO:0000256" key="1">
    <source>
        <dbReference type="SAM" id="MobiDB-lite"/>
    </source>
</evidence>
<reference evidence="2" key="1">
    <citation type="submission" date="2020-02" db="EMBL/GenBank/DDBJ databases">
        <authorList>
            <person name="Scholz U."/>
            <person name="Mascher M."/>
            <person name="Fiebig A."/>
        </authorList>
    </citation>
    <scope>NUCLEOTIDE SEQUENCE</scope>
</reference>
<dbReference type="Proteomes" id="UP000663760">
    <property type="component" value="Chromosome 2"/>
</dbReference>
<dbReference type="AlphaFoldDB" id="A0A7I8K2J8"/>
<organism evidence="2 3">
    <name type="scientific">Spirodela intermedia</name>
    <name type="common">Intermediate duckweed</name>
    <dbReference type="NCBI Taxonomy" id="51605"/>
    <lineage>
        <taxon>Eukaryota</taxon>
        <taxon>Viridiplantae</taxon>
        <taxon>Streptophyta</taxon>
        <taxon>Embryophyta</taxon>
        <taxon>Tracheophyta</taxon>
        <taxon>Spermatophyta</taxon>
        <taxon>Magnoliopsida</taxon>
        <taxon>Liliopsida</taxon>
        <taxon>Araceae</taxon>
        <taxon>Lemnoideae</taxon>
        <taxon>Spirodela</taxon>
    </lineage>
</organism>
<dbReference type="EMBL" id="LR746265">
    <property type="protein sequence ID" value="CAA7391240.1"/>
    <property type="molecule type" value="Genomic_DNA"/>
</dbReference>
<protein>
    <submittedName>
        <fullName evidence="2">Uncharacterized protein</fullName>
    </submittedName>
</protein>
<feature type="compositionally biased region" description="Polar residues" evidence="1">
    <location>
        <begin position="247"/>
        <end position="256"/>
    </location>
</feature>
<sequence length="342" mass="37780">METEATQADPADYDSLLPPRKRLLAGMKRQNCECSPPISDDLMGHLHCLLNSSELTPEEIVETVRSAALTAAEAAAAARVTATEKAIAATKAKAFARSVLELVASVSGDEYRTKIRRRRKAIKKKHIPVELLYKVKHPLDEELARRLHRTMNSSTRISRKLKNVGEASWRTRDNEGGIIYNGDSASLVEDHSESSDGGSSEKSGGRIVMRFRDEYQGKVAEDWEVPSSHQCKGNGFGHGRRGRNKQKGISLSQCSPRVNEYPGEVTQSRGDPLSGEPKYDTIENMHLPAEKQSDEGELLLETTSVRRCKKFKISQCHSEGENLRSLCSIPVVKAATALVQVD</sequence>
<dbReference type="PANTHER" id="PTHR35477">
    <property type="entry name" value="OS06G0728500 PROTEIN"/>
    <property type="match status" value="1"/>
</dbReference>
<feature type="region of interest" description="Disordered" evidence="1">
    <location>
        <begin position="226"/>
        <end position="274"/>
    </location>
</feature>